<feature type="domain" description="AB hydrolase-1" evidence="1">
    <location>
        <begin position="29"/>
        <end position="257"/>
    </location>
</feature>
<keyword evidence="3" id="KW-0378">Hydrolase</keyword>
<dbReference type="RefSeq" id="WP_311559195.1">
    <property type="nucleotide sequence ID" value="NZ_JAVREJ010000020.1"/>
</dbReference>
<dbReference type="EMBL" id="JAVREJ010000020">
    <property type="protein sequence ID" value="MDT0352689.1"/>
    <property type="molecule type" value="Genomic_DNA"/>
</dbReference>
<dbReference type="SUPFAM" id="SSF53756">
    <property type="entry name" value="UDP-Glycosyltransferase/glycogen phosphorylase"/>
    <property type="match status" value="1"/>
</dbReference>
<keyword evidence="4" id="KW-1185">Reference proteome</keyword>
<protein>
    <submittedName>
        <fullName evidence="3">Alpha/beta fold hydrolase</fullName>
    </submittedName>
</protein>
<sequence>MRAKYPDVEDVVVRDGVRIGYEVYGNGAPTILLPTSMPLVHARQWKAQVPFLARHFRVVIVDGRGNGRSDRLVGPAAYALAEQVADLVTVLDATGTDQAVVVGLSAGARRALALAGAHPDRVAGVVAIAPAVFARPPAPDQDHPGRDRLSPEAIHADFAGFVDFFFSTVFTDQHSTKLLDDALEWAGGTSADVLVDFFAAESDRSRERAREISEAVRCPVLVVQGTADERVPFEAGVAIAEWTAGTLVTLPGAGHAPSAREPVKINLLIREFARAVTGDRPAPSSWTPARNRPHRVLYLSSPIGLGHARRDLAIADELRKLRPEVEIEWLAQHPVTAVLEAAGERVHAASRWLANESAHVEGECGEHDLHVFQALRSMDEILVANFHVLDDLTAAEHYDLVVGDEAWDLDFFLHENPELKRTAYAWLTDFVGNLPMPEGGPEETRLTADYNAQMIEQVERFPRLRDAALFVGDPDDVVPDAFGPGLPSIREWTRAHYTFPGYITGFAPVDPRDRPGIRDELGWRPDEPVCLVTAGGSGVGLPLLRRVVAALPEARRRVPELRMVVVTGPRIDAAAVPVAPGLEVYGWVPDLYRHLAASDLTITHGGLTTTMELTANRRPFLYVPLRRHFEQNLHVAHRLRRYGAGRRMDWAALAPDALADAIAAEIGRDVDYLPVDADGAARAAAHLAEMI</sequence>
<dbReference type="InterPro" id="IPR000073">
    <property type="entry name" value="AB_hydrolase_1"/>
</dbReference>
<dbReference type="Pfam" id="PF00561">
    <property type="entry name" value="Abhydrolase_1"/>
    <property type="match status" value="1"/>
</dbReference>
<dbReference type="PANTHER" id="PTHR43433">
    <property type="entry name" value="HYDROLASE, ALPHA/BETA FOLD FAMILY PROTEIN"/>
    <property type="match status" value="1"/>
</dbReference>
<comment type="caution">
    <text evidence="3">The sequence shown here is derived from an EMBL/GenBank/DDBJ whole genome shotgun (WGS) entry which is preliminary data.</text>
</comment>
<dbReference type="Proteomes" id="UP001183202">
    <property type="component" value="Unassembled WGS sequence"/>
</dbReference>
<dbReference type="InterPro" id="IPR029058">
    <property type="entry name" value="AB_hydrolase_fold"/>
</dbReference>
<dbReference type="Pfam" id="PF04101">
    <property type="entry name" value="Glyco_tran_28_C"/>
    <property type="match status" value="1"/>
</dbReference>
<dbReference type="Gene3D" id="3.40.50.2000">
    <property type="entry name" value="Glycogen Phosphorylase B"/>
    <property type="match status" value="1"/>
</dbReference>
<accession>A0ABU2NJ91</accession>
<reference evidence="4" key="1">
    <citation type="submission" date="2023-07" db="EMBL/GenBank/DDBJ databases">
        <title>30 novel species of actinomycetes from the DSMZ collection.</title>
        <authorList>
            <person name="Nouioui I."/>
        </authorList>
    </citation>
    <scope>NUCLEOTIDE SEQUENCE [LARGE SCALE GENOMIC DNA]</scope>
    <source>
        <strain evidence="4">DSM 45834</strain>
    </source>
</reference>
<feature type="domain" description="Glycosyl transferase family 28 C-terminal" evidence="2">
    <location>
        <begin position="531"/>
        <end position="663"/>
    </location>
</feature>
<dbReference type="SUPFAM" id="SSF53474">
    <property type="entry name" value="alpha/beta-Hydrolases"/>
    <property type="match status" value="1"/>
</dbReference>
<evidence type="ECO:0000313" key="3">
    <source>
        <dbReference type="EMBL" id="MDT0352689.1"/>
    </source>
</evidence>
<dbReference type="Gene3D" id="3.40.50.1820">
    <property type="entry name" value="alpha/beta hydrolase"/>
    <property type="match status" value="1"/>
</dbReference>
<dbReference type="InterPro" id="IPR007235">
    <property type="entry name" value="Glyco_trans_28_C"/>
</dbReference>
<gene>
    <name evidence="3" type="ORF">RM445_24505</name>
</gene>
<dbReference type="GO" id="GO:0016787">
    <property type="term" value="F:hydrolase activity"/>
    <property type="evidence" value="ECO:0007669"/>
    <property type="project" value="UniProtKB-KW"/>
</dbReference>
<proteinExistence type="predicted"/>
<dbReference type="InterPro" id="IPR050471">
    <property type="entry name" value="AB_hydrolase"/>
</dbReference>
<evidence type="ECO:0000259" key="1">
    <source>
        <dbReference type="Pfam" id="PF00561"/>
    </source>
</evidence>
<dbReference type="PANTHER" id="PTHR43433:SF1">
    <property type="entry name" value="BLL5160 PROTEIN"/>
    <property type="match status" value="1"/>
</dbReference>
<dbReference type="PRINTS" id="PR00111">
    <property type="entry name" value="ABHYDROLASE"/>
</dbReference>
<organism evidence="3 4">
    <name type="scientific">Pseudonocardia charpentierae</name>
    <dbReference type="NCBI Taxonomy" id="3075545"/>
    <lineage>
        <taxon>Bacteria</taxon>
        <taxon>Bacillati</taxon>
        <taxon>Actinomycetota</taxon>
        <taxon>Actinomycetes</taxon>
        <taxon>Pseudonocardiales</taxon>
        <taxon>Pseudonocardiaceae</taxon>
        <taxon>Pseudonocardia</taxon>
    </lineage>
</organism>
<name>A0ABU2NJ91_9PSEU</name>
<evidence type="ECO:0000259" key="2">
    <source>
        <dbReference type="Pfam" id="PF04101"/>
    </source>
</evidence>
<evidence type="ECO:0000313" key="4">
    <source>
        <dbReference type="Proteomes" id="UP001183202"/>
    </source>
</evidence>